<organism evidence="2 3">
    <name type="scientific">Tritrichomonas musculus</name>
    <dbReference type="NCBI Taxonomy" id="1915356"/>
    <lineage>
        <taxon>Eukaryota</taxon>
        <taxon>Metamonada</taxon>
        <taxon>Parabasalia</taxon>
        <taxon>Tritrichomonadida</taxon>
        <taxon>Tritrichomonadidae</taxon>
        <taxon>Tritrichomonas</taxon>
    </lineage>
</organism>
<reference evidence="2 3" key="1">
    <citation type="submission" date="2024-04" db="EMBL/GenBank/DDBJ databases">
        <title>Tritrichomonas musculus Genome.</title>
        <authorList>
            <person name="Alves-Ferreira E."/>
            <person name="Grigg M."/>
            <person name="Lorenzi H."/>
            <person name="Galac M."/>
        </authorList>
    </citation>
    <scope>NUCLEOTIDE SEQUENCE [LARGE SCALE GENOMIC DNA]</scope>
    <source>
        <strain evidence="2 3">EAF2021</strain>
    </source>
</reference>
<dbReference type="EMBL" id="JAPFFF010000298">
    <property type="protein sequence ID" value="KAK8834798.1"/>
    <property type="molecule type" value="Genomic_DNA"/>
</dbReference>
<evidence type="ECO:0000313" key="2">
    <source>
        <dbReference type="EMBL" id="KAK8897842.1"/>
    </source>
</evidence>
<keyword evidence="3" id="KW-1185">Reference proteome</keyword>
<evidence type="ECO:0000313" key="3">
    <source>
        <dbReference type="Proteomes" id="UP001470230"/>
    </source>
</evidence>
<sequence length="370" mass="42947">MDLSIDALLHQRQEEIKSQQANVLNEDEESFSSFASARERSSDNQMTNIFQKKLEFPYPPTPFYYILDKFDFKPDGNIPTFPRLTKLTYQMLKFYPKKLAFSETLIFTILQEMIIHPSVSDELGKLLIRYCRHNLPNYQINLCIWINFISEISISYPNLLVYALAIAHPKFFQQEFADNYSNDEVIILLLASLLCHCIVENDCFVYILSSLEEYLENSISPNVYDIFALSFDHVDPEMFLSFPSLLPLNSNSEIILKKTCFTVICRLIGIDQTNEIDIIITNLSRLQAVCDANDQILEQSISIVVTYIEKLCLCLIKNNEISIEQLEKIRSSLILQKKVDPTELIEIKDKLHITKTQIDYYIEMVGKKLE</sequence>
<proteinExistence type="predicted"/>
<evidence type="ECO:0000313" key="1">
    <source>
        <dbReference type="EMBL" id="KAK8834798.1"/>
    </source>
</evidence>
<comment type="caution">
    <text evidence="2">The sequence shown here is derived from an EMBL/GenBank/DDBJ whole genome shotgun (WGS) entry which is preliminary data.</text>
</comment>
<dbReference type="Proteomes" id="UP001470230">
    <property type="component" value="Unassembled WGS sequence"/>
</dbReference>
<name>A0ABR2L521_9EUKA</name>
<dbReference type="EMBL" id="JAPFFF010000001">
    <property type="protein sequence ID" value="KAK8897842.1"/>
    <property type="molecule type" value="Genomic_DNA"/>
</dbReference>
<gene>
    <name evidence="2" type="ORF">M9Y10_000070</name>
    <name evidence="1" type="ORF">M9Y10_024210</name>
</gene>
<accession>A0ABR2L521</accession>
<protein>
    <submittedName>
        <fullName evidence="2">Uncharacterized protein</fullName>
    </submittedName>
</protein>